<keyword evidence="2" id="KW-0328">Glycosyltransferase</keyword>
<dbReference type="Proteomes" id="UP001345219">
    <property type="component" value="Chromosome 6"/>
</dbReference>
<dbReference type="AlphaFoldDB" id="A0AAN7JZR5"/>
<gene>
    <name evidence="6" type="ORF">SAY87_006439</name>
</gene>
<evidence type="ECO:0000256" key="3">
    <source>
        <dbReference type="ARBA" id="ARBA00022679"/>
    </source>
</evidence>
<keyword evidence="4" id="KW-0812">Transmembrane</keyword>
<dbReference type="InterPro" id="IPR008630">
    <property type="entry name" value="Glyco_trans_34"/>
</dbReference>
<protein>
    <submittedName>
        <fullName evidence="6">Uncharacterized protein</fullName>
    </submittedName>
</protein>
<name>A0AAN7JZR5_9MYRT</name>
<dbReference type="Pfam" id="PF05637">
    <property type="entry name" value="Glyco_transf_34"/>
    <property type="match status" value="1"/>
</dbReference>
<keyword evidence="5" id="KW-0333">Golgi apparatus</keyword>
<evidence type="ECO:0000313" key="6">
    <source>
        <dbReference type="EMBL" id="KAK4756312.1"/>
    </source>
</evidence>
<dbReference type="EMBL" id="JAXIOK010000013">
    <property type="protein sequence ID" value="KAK4756312.1"/>
    <property type="molecule type" value="Genomic_DNA"/>
</dbReference>
<accession>A0AAN7JZR5</accession>
<dbReference type="GO" id="GO:0005768">
    <property type="term" value="C:endosome"/>
    <property type="evidence" value="ECO:0007669"/>
    <property type="project" value="TreeGrafter"/>
</dbReference>
<dbReference type="GO" id="GO:0016758">
    <property type="term" value="F:hexosyltransferase activity"/>
    <property type="evidence" value="ECO:0007669"/>
    <property type="project" value="TreeGrafter"/>
</dbReference>
<reference evidence="6 7" key="1">
    <citation type="journal article" date="2023" name="Hortic Res">
        <title>Pangenome of water caltrop reveals structural variations and asymmetric subgenome divergence after allopolyploidization.</title>
        <authorList>
            <person name="Zhang X."/>
            <person name="Chen Y."/>
            <person name="Wang L."/>
            <person name="Yuan Y."/>
            <person name="Fang M."/>
            <person name="Shi L."/>
            <person name="Lu R."/>
            <person name="Comes H.P."/>
            <person name="Ma Y."/>
            <person name="Chen Y."/>
            <person name="Huang G."/>
            <person name="Zhou Y."/>
            <person name="Zheng Z."/>
            <person name="Qiu Y."/>
        </authorList>
    </citation>
    <scope>NUCLEOTIDE SEQUENCE [LARGE SCALE GENOMIC DNA]</scope>
    <source>
        <tissue evidence="6">Roots</tissue>
    </source>
</reference>
<dbReference type="GO" id="GO:0005802">
    <property type="term" value="C:trans-Golgi network"/>
    <property type="evidence" value="ECO:0007669"/>
    <property type="project" value="TreeGrafter"/>
</dbReference>
<comment type="caution">
    <text evidence="6">The sequence shown here is derived from an EMBL/GenBank/DDBJ whole genome shotgun (WGS) entry which is preliminary data.</text>
</comment>
<comment type="subcellular location">
    <subcellularLocation>
        <location evidence="1">Golgi apparatus membrane</location>
        <topology evidence="1">Single-pass type II membrane protein</topology>
    </subcellularLocation>
</comment>
<keyword evidence="3" id="KW-0808">Transferase</keyword>
<proteinExistence type="predicted"/>
<keyword evidence="4" id="KW-0735">Signal-anchor</keyword>
<sequence>MGPKGPLREEGGKILSANLMGRPDFDADDQSALIYLLISQRDKWLDKVFIENSYYLHGYWVGLVDRYEEMIEKYHPGLGDERWPLVTHFVGCKPCGKYGDYPMERCLRSMERAFNFADNQVLKLYGFGHRSLLSPKIKRVRNETDTPLEYVDKFDIRRASF</sequence>
<organism evidence="6 7">
    <name type="scientific">Trapa incisa</name>
    <dbReference type="NCBI Taxonomy" id="236973"/>
    <lineage>
        <taxon>Eukaryota</taxon>
        <taxon>Viridiplantae</taxon>
        <taxon>Streptophyta</taxon>
        <taxon>Embryophyta</taxon>
        <taxon>Tracheophyta</taxon>
        <taxon>Spermatophyta</taxon>
        <taxon>Magnoliopsida</taxon>
        <taxon>eudicotyledons</taxon>
        <taxon>Gunneridae</taxon>
        <taxon>Pentapetalae</taxon>
        <taxon>rosids</taxon>
        <taxon>malvids</taxon>
        <taxon>Myrtales</taxon>
        <taxon>Lythraceae</taxon>
        <taxon>Trapa</taxon>
    </lineage>
</organism>
<evidence type="ECO:0000256" key="2">
    <source>
        <dbReference type="ARBA" id="ARBA00022676"/>
    </source>
</evidence>
<evidence type="ECO:0000256" key="5">
    <source>
        <dbReference type="ARBA" id="ARBA00023034"/>
    </source>
</evidence>
<dbReference type="GO" id="GO:0009969">
    <property type="term" value="P:xyloglucan biosynthetic process"/>
    <property type="evidence" value="ECO:0007669"/>
    <property type="project" value="TreeGrafter"/>
</dbReference>
<evidence type="ECO:0000256" key="1">
    <source>
        <dbReference type="ARBA" id="ARBA00004323"/>
    </source>
</evidence>
<dbReference type="GO" id="GO:0000139">
    <property type="term" value="C:Golgi membrane"/>
    <property type="evidence" value="ECO:0007669"/>
    <property type="project" value="UniProtKB-SubCell"/>
</dbReference>
<evidence type="ECO:0000313" key="7">
    <source>
        <dbReference type="Proteomes" id="UP001345219"/>
    </source>
</evidence>
<evidence type="ECO:0000256" key="4">
    <source>
        <dbReference type="ARBA" id="ARBA00022968"/>
    </source>
</evidence>
<dbReference type="PANTHER" id="PTHR31311">
    <property type="entry name" value="XYLOGLUCAN 6-XYLOSYLTRANSFERASE 5-RELATED-RELATED"/>
    <property type="match status" value="1"/>
</dbReference>
<keyword evidence="7" id="KW-1185">Reference proteome</keyword>
<dbReference type="PANTHER" id="PTHR31311:SF44">
    <property type="entry name" value="GLYCOSYLTRANSFERASE 2-RELATED"/>
    <property type="match status" value="1"/>
</dbReference>